<dbReference type="Gene3D" id="1.10.150.60">
    <property type="entry name" value="ARID DNA-binding domain"/>
    <property type="match status" value="1"/>
</dbReference>
<evidence type="ECO:0008006" key="12">
    <source>
        <dbReference type="Google" id="ProtNLM"/>
    </source>
</evidence>
<evidence type="ECO:0000259" key="7">
    <source>
        <dbReference type="PROSITE" id="PS50157"/>
    </source>
</evidence>
<dbReference type="EMBL" id="JOWA01000121">
    <property type="protein sequence ID" value="KEZ40297.1"/>
    <property type="molecule type" value="Genomic_DNA"/>
</dbReference>
<dbReference type="OrthoDB" id="338531at2759"/>
<feature type="domain" description="C2H2-type" evidence="7">
    <location>
        <begin position="727"/>
        <end position="764"/>
    </location>
</feature>
<dbReference type="InterPro" id="IPR036431">
    <property type="entry name" value="ARID_dom_sf"/>
</dbReference>
<dbReference type="InterPro" id="IPR003150">
    <property type="entry name" value="DNA-bd_RFX"/>
</dbReference>
<gene>
    <name evidence="10" type="ORF">SAPIO_CDS8133</name>
</gene>
<dbReference type="VEuPathDB" id="FungiDB:SAPIO_CDS8133"/>
<organism evidence="10 11">
    <name type="scientific">Pseudallescheria apiosperma</name>
    <name type="common">Scedosporium apiospermum</name>
    <dbReference type="NCBI Taxonomy" id="563466"/>
    <lineage>
        <taxon>Eukaryota</taxon>
        <taxon>Fungi</taxon>
        <taxon>Dikarya</taxon>
        <taxon>Ascomycota</taxon>
        <taxon>Pezizomycotina</taxon>
        <taxon>Sordariomycetes</taxon>
        <taxon>Hypocreomycetidae</taxon>
        <taxon>Microascales</taxon>
        <taxon>Microascaceae</taxon>
        <taxon>Scedosporium</taxon>
    </lineage>
</organism>
<dbReference type="AlphaFoldDB" id="A0A084FYY5"/>
<dbReference type="InterPro" id="IPR013087">
    <property type="entry name" value="Znf_C2H2_type"/>
</dbReference>
<keyword evidence="5" id="KW-0862">Zinc</keyword>
<evidence type="ECO:0000256" key="3">
    <source>
        <dbReference type="ARBA" id="ARBA00023163"/>
    </source>
</evidence>
<dbReference type="PROSITE" id="PS50157">
    <property type="entry name" value="ZINC_FINGER_C2H2_2"/>
    <property type="match status" value="1"/>
</dbReference>
<comment type="caution">
    <text evidence="10">The sequence shown here is derived from an EMBL/GenBank/DDBJ whole genome shotgun (WGS) entry which is preliminary data.</text>
</comment>
<dbReference type="InterPro" id="IPR016024">
    <property type="entry name" value="ARM-type_fold"/>
</dbReference>
<dbReference type="Proteomes" id="UP000028545">
    <property type="component" value="Unassembled WGS sequence"/>
</dbReference>
<dbReference type="OMA" id="DKYKFDS"/>
<feature type="domain" description="RFX-type winged-helix" evidence="9">
    <location>
        <begin position="636"/>
        <end position="725"/>
    </location>
</feature>
<evidence type="ECO:0000259" key="8">
    <source>
        <dbReference type="PROSITE" id="PS51011"/>
    </source>
</evidence>
<protein>
    <recommendedName>
        <fullName evidence="12">Chromatin structure-remodeling complex subunit rsc9</fullName>
    </recommendedName>
</protein>
<evidence type="ECO:0000256" key="2">
    <source>
        <dbReference type="ARBA" id="ARBA00023015"/>
    </source>
</evidence>
<dbReference type="PANTHER" id="PTHR22970">
    <property type="entry name" value="AT-RICH INTERACTIVE DOMAIN-CONTAINING PROTEIN 2"/>
    <property type="match status" value="1"/>
</dbReference>
<dbReference type="SUPFAM" id="SSF48371">
    <property type="entry name" value="ARM repeat"/>
    <property type="match status" value="1"/>
</dbReference>
<feature type="region of interest" description="Disordered" evidence="6">
    <location>
        <begin position="132"/>
        <end position="247"/>
    </location>
</feature>
<evidence type="ECO:0000256" key="4">
    <source>
        <dbReference type="ARBA" id="ARBA00023242"/>
    </source>
</evidence>
<dbReference type="GO" id="GO:0006355">
    <property type="term" value="P:regulation of DNA-templated transcription"/>
    <property type="evidence" value="ECO:0007669"/>
    <property type="project" value="InterPro"/>
</dbReference>
<dbReference type="PROSITE" id="PS51526">
    <property type="entry name" value="RFX_DBD"/>
    <property type="match status" value="1"/>
</dbReference>
<accession>A0A084FYY5</accession>
<keyword evidence="3" id="KW-0804">Transcription</keyword>
<proteinExistence type="predicted"/>
<reference evidence="10 11" key="1">
    <citation type="journal article" date="2014" name="Genome Announc.">
        <title>Draft genome sequence of the pathogenic fungus Scedosporium apiospermum.</title>
        <authorList>
            <person name="Vandeputte P."/>
            <person name="Ghamrawi S."/>
            <person name="Rechenmann M."/>
            <person name="Iltis A."/>
            <person name="Giraud S."/>
            <person name="Fleury M."/>
            <person name="Thornton C."/>
            <person name="Delhaes L."/>
            <person name="Meyer W."/>
            <person name="Papon N."/>
            <person name="Bouchara J.P."/>
        </authorList>
    </citation>
    <scope>NUCLEOTIDE SEQUENCE [LARGE SCALE GENOMIC DNA]</scope>
    <source>
        <strain evidence="10 11">IHEM 14462</strain>
    </source>
</reference>
<dbReference type="Gene3D" id="3.30.160.60">
    <property type="entry name" value="Classic Zinc Finger"/>
    <property type="match status" value="1"/>
</dbReference>
<dbReference type="SUPFAM" id="SSF46774">
    <property type="entry name" value="ARID-like"/>
    <property type="match status" value="1"/>
</dbReference>
<dbReference type="GO" id="GO:0008270">
    <property type="term" value="F:zinc ion binding"/>
    <property type="evidence" value="ECO:0007669"/>
    <property type="project" value="UniProtKB-KW"/>
</dbReference>
<dbReference type="PANTHER" id="PTHR22970:SF14">
    <property type="entry name" value="AT-RICH INTERACTIVE DOMAIN-CONTAINING PROTEIN 2"/>
    <property type="match status" value="1"/>
</dbReference>
<dbReference type="GO" id="GO:0006325">
    <property type="term" value="P:chromatin organization"/>
    <property type="evidence" value="ECO:0007669"/>
    <property type="project" value="UniProtKB-KW"/>
</dbReference>
<keyword evidence="4" id="KW-0539">Nucleus</keyword>
<keyword evidence="5" id="KW-0863">Zinc-finger</keyword>
<evidence type="ECO:0000313" key="10">
    <source>
        <dbReference type="EMBL" id="KEZ40297.1"/>
    </source>
</evidence>
<evidence type="ECO:0000313" key="11">
    <source>
        <dbReference type="Proteomes" id="UP000028545"/>
    </source>
</evidence>
<dbReference type="GO" id="GO:0003677">
    <property type="term" value="F:DNA binding"/>
    <property type="evidence" value="ECO:0007669"/>
    <property type="project" value="InterPro"/>
</dbReference>
<dbReference type="InterPro" id="IPR052406">
    <property type="entry name" value="Chromatin_Remodeling_Comp"/>
</dbReference>
<dbReference type="SMART" id="SM00501">
    <property type="entry name" value="BRIGHT"/>
    <property type="match status" value="1"/>
</dbReference>
<dbReference type="SMART" id="SM01014">
    <property type="entry name" value="ARID"/>
    <property type="match status" value="1"/>
</dbReference>
<evidence type="ECO:0000256" key="5">
    <source>
        <dbReference type="PROSITE-ProRule" id="PRU00042"/>
    </source>
</evidence>
<dbReference type="CDD" id="cd16100">
    <property type="entry name" value="ARID"/>
    <property type="match status" value="1"/>
</dbReference>
<dbReference type="Pfam" id="PF01388">
    <property type="entry name" value="ARID"/>
    <property type="match status" value="1"/>
</dbReference>
<keyword evidence="5" id="KW-0479">Metal-binding</keyword>
<feature type="domain" description="ARID" evidence="8">
    <location>
        <begin position="14"/>
        <end position="108"/>
    </location>
</feature>
<dbReference type="PROSITE" id="PS51011">
    <property type="entry name" value="ARID"/>
    <property type="match status" value="1"/>
</dbReference>
<dbReference type="KEGG" id="sapo:SAPIO_CDS8133"/>
<dbReference type="GeneID" id="27727205"/>
<feature type="compositionally biased region" description="Polar residues" evidence="6">
    <location>
        <begin position="202"/>
        <end position="230"/>
    </location>
</feature>
<dbReference type="GO" id="GO:0016586">
    <property type="term" value="C:RSC-type complex"/>
    <property type="evidence" value="ECO:0007669"/>
    <property type="project" value="TreeGrafter"/>
</dbReference>
<evidence type="ECO:0000256" key="1">
    <source>
        <dbReference type="ARBA" id="ARBA00022853"/>
    </source>
</evidence>
<keyword evidence="11" id="KW-1185">Reference proteome</keyword>
<evidence type="ECO:0000256" key="6">
    <source>
        <dbReference type="SAM" id="MobiDB-lite"/>
    </source>
</evidence>
<keyword evidence="1" id="KW-0156">Chromatin regulator</keyword>
<sequence length="932" mass="104771">MPPKDLVPHIIERTPEYNEFIEELRAFHADRGTNFDPEPRVGTTHLDLLRVFKHIIANGGYDKVSDEKLAWRRMAQELGLYTNNEAATAFALKEKFYKNLAAYEIKKIHGKEPPPKDILEDVTAKGSGLLKRTRENFLRPTRNVSDSGISGDDATPTRERSTVDTPGSSARASRGLREAPPQRVIFQPDTGPTRQPRHASGHHQQSASPAHGTPGSQHLQHQAHLSTPSGHHQARGTPANVSVGPYNPNHGAVPSVIAGYNPRALTTIPIRPVDTPGNNPIAFSRAKLIHKIRQIQAGRLPRVPPGTYEGANIYIRCLNALRSDNPAERTYALHHWVRISFERGEKFRFEVFPGLDEGLVESALRVASLFYDVEWKVSWDPSAPLERDELDGVNGTSDILERIQRLTPKTVLDSIQTEEFSDEMLSVTEAVLTIRNMVTLPENAAYIANFPPIKDMICIIMSLPNRDIVVEAKHYSLDIAEHITPYMTLESDDPLYRTLLNQMDSDDRGVILTSLRALGRISMNLDAANRLGYVPPSVLQNITNWILLNDDEFTDACLDFLYQYTAVVKNVDSLLGAISGENLVYHLARLLSHGARKVHKEIILSPEKKLPPSDQIAPMPLQLRDELLKLKEPERVNRWVKCFFDHDPDSFVTQIAAWQAYNGAFAESLRQAGLPATAPADFIRSCSQIYQNSTPQVLARGDAQQKFIIGSMRARKNPFSIDGREYVRCTWGAKDPPKDGCGAYFLDRKEMFKHIAETHLGTKPDDQGRYANEEKAFRCLWPACSRFNKPTTLRFIDFARHLNVHIGLVWPTPPSEPRVAAKKPRRDWIVPAKTMTVTYEETQTMRDEKNPNGPPQATGIPLSAVLVLRNIARNISKTDAEDELLKENEATGEPGGWKERLFRPLMPRLFEVMAENRALAPYMASLLDLIHE</sequence>
<name>A0A084FYY5_PSEDA</name>
<dbReference type="HOGENOM" id="CLU_008152_1_0_1"/>
<evidence type="ECO:0000259" key="9">
    <source>
        <dbReference type="PROSITE" id="PS51526"/>
    </source>
</evidence>
<dbReference type="RefSeq" id="XP_016640096.1">
    <property type="nucleotide sequence ID" value="XM_016789833.1"/>
</dbReference>
<dbReference type="FunFam" id="1.10.150.60:FF:000021">
    <property type="entry name" value="Chromatin structure-remodeling complex subunit rsc9"/>
    <property type="match status" value="1"/>
</dbReference>
<dbReference type="InterPro" id="IPR001606">
    <property type="entry name" value="ARID_dom"/>
</dbReference>
<keyword evidence="2" id="KW-0805">Transcription regulation</keyword>